<evidence type="ECO:0000313" key="1">
    <source>
        <dbReference type="EMBL" id="DAF99552.1"/>
    </source>
</evidence>
<proteinExistence type="predicted"/>
<accession>A0A8S5UYH3</accession>
<protein>
    <submittedName>
        <fullName evidence="1">Zinc finger protein</fullName>
    </submittedName>
</protein>
<dbReference type="EMBL" id="BK016167">
    <property type="protein sequence ID" value="DAF99552.1"/>
    <property type="molecule type" value="Genomic_DNA"/>
</dbReference>
<sequence>MSSVIKLLTVIIFQEASRCNGQMNRSVTLGSSPLHSSWRCKLCQV</sequence>
<reference evidence="1" key="1">
    <citation type="journal article" date="2021" name="Proc. Natl. Acad. Sci. U.S.A.">
        <title>A Catalog of Tens of Thousands of Viruses from Human Metagenomes Reveals Hidden Associations with Chronic Diseases.</title>
        <authorList>
            <person name="Tisza M.J."/>
            <person name="Buck C.B."/>
        </authorList>
    </citation>
    <scope>NUCLEOTIDE SEQUENCE</scope>
    <source>
        <strain evidence="1">CthHz3</strain>
    </source>
</reference>
<organism evidence="1">
    <name type="scientific">Siphoviridae sp. cthHz3</name>
    <dbReference type="NCBI Taxonomy" id="2825614"/>
    <lineage>
        <taxon>Viruses</taxon>
        <taxon>Duplodnaviria</taxon>
        <taxon>Heunggongvirae</taxon>
        <taxon>Uroviricota</taxon>
        <taxon>Caudoviricetes</taxon>
    </lineage>
</organism>
<name>A0A8S5UYH3_9CAUD</name>